<comment type="caution">
    <text evidence="7">The sequence shown here is derived from an EMBL/GenBank/DDBJ whole genome shotgun (WGS) entry which is preliminary data.</text>
</comment>
<dbReference type="Pfam" id="PF17763">
    <property type="entry name" value="Asparaginase_C"/>
    <property type="match status" value="1"/>
</dbReference>
<dbReference type="InterPro" id="IPR036152">
    <property type="entry name" value="Asp/glu_Ase-like_sf"/>
</dbReference>
<dbReference type="SUPFAM" id="SSF53774">
    <property type="entry name" value="Glutaminase/Asparaginase"/>
    <property type="match status" value="1"/>
</dbReference>
<comment type="similarity">
    <text evidence="1">Belongs to the asparaginase 1 family.</text>
</comment>
<feature type="domain" description="L-asparaginase N-terminal" evidence="5">
    <location>
        <begin position="6"/>
        <end position="195"/>
    </location>
</feature>
<evidence type="ECO:0000313" key="8">
    <source>
        <dbReference type="Proteomes" id="UP000005273"/>
    </source>
</evidence>
<dbReference type="SMART" id="SM00870">
    <property type="entry name" value="Asparaginase"/>
    <property type="match status" value="1"/>
</dbReference>
<gene>
    <name evidence="7" type="ORF">HMPREF1705_03652</name>
</gene>
<dbReference type="PIRSF" id="PIRSF001220">
    <property type="entry name" value="L-ASNase_gatD"/>
    <property type="match status" value="1"/>
</dbReference>
<feature type="binding site" evidence="4">
    <location>
        <begin position="91"/>
        <end position="92"/>
    </location>
    <ligand>
        <name>substrate</name>
    </ligand>
</feature>
<sequence>MSGSSKVLLVAAGGTIGMTYDERAKGYVPSLNAGEMLSWLKSKDLPCEVSVVDWSHQPSSHYNIRMMADLVELLRKEAAQGLSGIVVTTGTDSMEEMAYLVDLLWPYPYPVIFTGSMVPHGELSSDGPLNLYHSLLAASSESTWGLGVLICFQDQLFAANEVCKLNSYRRDAIATLNKGPVAEIVANKICVLKKPKRGRVIEEMVQPAKEVEILWATLGGGERILKMLAEDENLEGLVLAGFGAGNVNPAWVPQIRQIVRNDVPVVITSRCLQARVLTCYGYEGSAQKLIELGVLSGGNLTPLQARLKLAVGIGKGFTGKDLQSYLLDQ</sequence>
<evidence type="ECO:0000256" key="4">
    <source>
        <dbReference type="PIRSR" id="PIRSR001220-2"/>
    </source>
</evidence>
<feature type="domain" description="Asparaginase/glutaminase C-terminal" evidence="6">
    <location>
        <begin position="211"/>
        <end position="325"/>
    </location>
</feature>
<accession>A0A0T5XDM3</accession>
<feature type="active site" description="O-isoaspartyl threonine intermediate" evidence="3">
    <location>
        <position position="15"/>
    </location>
</feature>
<keyword evidence="8" id="KW-1185">Reference proteome</keyword>
<dbReference type="RefSeq" id="WP_009200942.1">
    <property type="nucleotide sequence ID" value="NZ_ACJX03000001.1"/>
</dbReference>
<evidence type="ECO:0000256" key="1">
    <source>
        <dbReference type="ARBA" id="ARBA00010518"/>
    </source>
</evidence>
<dbReference type="InterPro" id="IPR006034">
    <property type="entry name" value="Asparaginase/glutaminase-like"/>
</dbReference>
<evidence type="ECO:0000259" key="5">
    <source>
        <dbReference type="Pfam" id="PF00710"/>
    </source>
</evidence>
<dbReference type="PRINTS" id="PR00139">
    <property type="entry name" value="ASNGLNASE"/>
</dbReference>
<dbReference type="EMBL" id="ACJX03000001">
    <property type="protein sequence ID" value="KRT36370.1"/>
    <property type="molecule type" value="Genomic_DNA"/>
</dbReference>
<evidence type="ECO:0000256" key="2">
    <source>
        <dbReference type="ARBA" id="ARBA00022801"/>
    </source>
</evidence>
<dbReference type="AlphaFoldDB" id="A0A0T5XDM3"/>
<dbReference type="eggNOG" id="COG0252">
    <property type="taxonomic scope" value="Bacteria"/>
</dbReference>
<dbReference type="SFLD" id="SFLDS00057">
    <property type="entry name" value="Glutaminase/Asparaginase"/>
    <property type="match status" value="1"/>
</dbReference>
<dbReference type="STRING" id="592015.HMPREF1705_03652"/>
<dbReference type="PANTHER" id="PTHR11707">
    <property type="entry name" value="L-ASPARAGINASE"/>
    <property type="match status" value="1"/>
</dbReference>
<dbReference type="Gene3D" id="3.40.50.40">
    <property type="match status" value="1"/>
</dbReference>
<reference evidence="8" key="1">
    <citation type="submission" date="2012-09" db="EMBL/GenBank/DDBJ databases">
        <authorList>
            <person name="Weinstock G."/>
            <person name="Sodergren E."/>
            <person name="Clifton S."/>
            <person name="Fulton L."/>
            <person name="Fulton B."/>
            <person name="Courtney L."/>
            <person name="Fronick C."/>
            <person name="Harrison M."/>
            <person name="Strong C."/>
            <person name="Farmer C."/>
            <person name="Delehaunty K."/>
            <person name="Markovic C."/>
            <person name="Hall O."/>
            <person name="Minx P."/>
            <person name="Tomlinson C."/>
            <person name="Mitreva M."/>
            <person name="Nelson J."/>
            <person name="Hou S."/>
            <person name="Wollam A."/>
            <person name="Pepin K.H."/>
            <person name="Johnson M."/>
            <person name="Bhonagiri V."/>
            <person name="Nash W.E."/>
            <person name="Suruliraj S."/>
            <person name="Warren W."/>
            <person name="Chinwalla A."/>
            <person name="Mardis E.R."/>
            <person name="Wilson R.K."/>
        </authorList>
    </citation>
    <scope>NUCLEOTIDE SEQUENCE [LARGE SCALE GENOMIC DNA]</scope>
    <source>
        <strain evidence="8">OS1</strain>
    </source>
</reference>
<dbReference type="InterPro" id="IPR027473">
    <property type="entry name" value="L-asparaginase_C"/>
</dbReference>
<dbReference type="GO" id="GO:0004067">
    <property type="term" value="F:asparaginase activity"/>
    <property type="evidence" value="ECO:0007669"/>
    <property type="project" value="UniProtKB-UniRule"/>
</dbReference>
<dbReference type="PIRSF" id="PIRSF500176">
    <property type="entry name" value="L_ASNase"/>
    <property type="match status" value="1"/>
</dbReference>
<dbReference type="InterPro" id="IPR027474">
    <property type="entry name" value="L-asparaginase_N"/>
</dbReference>
<evidence type="ECO:0000259" key="6">
    <source>
        <dbReference type="Pfam" id="PF17763"/>
    </source>
</evidence>
<dbReference type="CDD" id="cd08964">
    <property type="entry name" value="L-asparaginase_II"/>
    <property type="match status" value="1"/>
</dbReference>
<dbReference type="InterPro" id="IPR004550">
    <property type="entry name" value="AsnASE_II"/>
</dbReference>
<feature type="binding site" evidence="4">
    <location>
        <position position="59"/>
    </location>
    <ligand>
        <name>substrate</name>
    </ligand>
</feature>
<dbReference type="InterPro" id="IPR040919">
    <property type="entry name" value="Asparaginase_C"/>
</dbReference>
<dbReference type="PROSITE" id="PS51732">
    <property type="entry name" value="ASN_GLN_ASE_3"/>
    <property type="match status" value="1"/>
</dbReference>
<name>A0A0T5XDM3_9BACT</name>
<dbReference type="Gene3D" id="3.40.50.1170">
    <property type="entry name" value="L-asparaginase, N-terminal domain"/>
    <property type="match status" value="1"/>
</dbReference>
<proteinExistence type="inferred from homology"/>
<dbReference type="GO" id="GO:0006528">
    <property type="term" value="P:asparagine metabolic process"/>
    <property type="evidence" value="ECO:0007669"/>
    <property type="project" value="InterPro"/>
</dbReference>
<dbReference type="Proteomes" id="UP000005273">
    <property type="component" value="Unassembled WGS sequence"/>
</dbReference>
<evidence type="ECO:0000313" key="7">
    <source>
        <dbReference type="EMBL" id="KRT36370.1"/>
    </source>
</evidence>
<keyword evidence="2" id="KW-0378">Hydrolase</keyword>
<dbReference type="Pfam" id="PF00710">
    <property type="entry name" value="Asparaginase"/>
    <property type="match status" value="1"/>
</dbReference>
<dbReference type="PANTHER" id="PTHR11707:SF28">
    <property type="entry name" value="60 KDA LYSOPHOSPHOLIPASE"/>
    <property type="match status" value="1"/>
</dbReference>
<evidence type="ECO:0000256" key="3">
    <source>
        <dbReference type="PIRSR" id="PIRSR001220-1"/>
    </source>
</evidence>
<dbReference type="InterPro" id="IPR037152">
    <property type="entry name" value="L-asparaginase_N_sf"/>
</dbReference>
<protein>
    <submittedName>
        <fullName evidence="7">Asparaginase</fullName>
    </submittedName>
</protein>
<dbReference type="OrthoDB" id="9788068at2"/>
<organism evidence="7 8">
    <name type="scientific">Acetomicrobium hydrogeniformans ATCC BAA-1850</name>
    <dbReference type="NCBI Taxonomy" id="592015"/>
    <lineage>
        <taxon>Bacteria</taxon>
        <taxon>Thermotogati</taxon>
        <taxon>Synergistota</taxon>
        <taxon>Synergistia</taxon>
        <taxon>Synergistales</taxon>
        <taxon>Acetomicrobiaceae</taxon>
        <taxon>Acetomicrobium</taxon>
    </lineage>
</organism>